<keyword evidence="3" id="KW-1185">Reference proteome</keyword>
<dbReference type="InterPro" id="IPR038726">
    <property type="entry name" value="PDDEXK_AddAB-type"/>
</dbReference>
<evidence type="ECO:0000259" key="1">
    <source>
        <dbReference type="Pfam" id="PF12705"/>
    </source>
</evidence>
<dbReference type="OrthoDB" id="203630at2759"/>
<evidence type="ECO:0000313" key="3">
    <source>
        <dbReference type="Proteomes" id="UP000002630"/>
    </source>
</evidence>
<evidence type="ECO:0000313" key="2">
    <source>
        <dbReference type="EMBL" id="CBJ32689.1"/>
    </source>
</evidence>
<dbReference type="eggNOG" id="ENOG502SAI6">
    <property type="taxonomic scope" value="Eukaryota"/>
</dbReference>
<dbReference type="GO" id="GO:0006281">
    <property type="term" value="P:DNA repair"/>
    <property type="evidence" value="ECO:0007669"/>
    <property type="project" value="UniProtKB-ARBA"/>
</dbReference>
<dbReference type="OMA" id="ELRMTHE"/>
<dbReference type="InterPro" id="IPR011604">
    <property type="entry name" value="PDDEXK-like_dom_sf"/>
</dbReference>
<dbReference type="STRING" id="2880.D7FZ72"/>
<proteinExistence type="predicted"/>
<organism evidence="2 3">
    <name type="scientific">Ectocarpus siliculosus</name>
    <name type="common">Brown alga</name>
    <name type="synonym">Conferva siliculosa</name>
    <dbReference type="NCBI Taxonomy" id="2880"/>
    <lineage>
        <taxon>Eukaryota</taxon>
        <taxon>Sar</taxon>
        <taxon>Stramenopiles</taxon>
        <taxon>Ochrophyta</taxon>
        <taxon>PX clade</taxon>
        <taxon>Phaeophyceae</taxon>
        <taxon>Ectocarpales</taxon>
        <taxon>Ectocarpaceae</taxon>
        <taxon>Ectocarpus</taxon>
    </lineage>
</organism>
<keyword evidence="2" id="KW-0540">Nuclease</keyword>
<dbReference type="InParanoid" id="D7FZ72"/>
<dbReference type="InterPro" id="IPR011335">
    <property type="entry name" value="Restrct_endonuc-II-like"/>
</dbReference>
<accession>D7FZ72</accession>
<dbReference type="Proteomes" id="UP000002630">
    <property type="component" value="Linkage Group LG15"/>
</dbReference>
<dbReference type="Pfam" id="PF12705">
    <property type="entry name" value="PDDEXK_1"/>
    <property type="match status" value="1"/>
</dbReference>
<dbReference type="SUPFAM" id="SSF52980">
    <property type="entry name" value="Restriction endonuclease-like"/>
    <property type="match status" value="1"/>
</dbReference>
<protein>
    <submittedName>
        <fullName evidence="2">RecB family exonuclease</fullName>
    </submittedName>
</protein>
<reference evidence="2 3" key="1">
    <citation type="journal article" date="2010" name="Nature">
        <title>The Ectocarpus genome and the independent evolution of multicellularity in brown algae.</title>
        <authorList>
            <person name="Cock J.M."/>
            <person name="Sterck L."/>
            <person name="Rouze P."/>
            <person name="Scornet D."/>
            <person name="Allen A.E."/>
            <person name="Amoutzias G."/>
            <person name="Anthouard V."/>
            <person name="Artiguenave F."/>
            <person name="Aury J.M."/>
            <person name="Badger J.H."/>
            <person name="Beszteri B."/>
            <person name="Billiau K."/>
            <person name="Bonnet E."/>
            <person name="Bothwell J.H."/>
            <person name="Bowler C."/>
            <person name="Boyen C."/>
            <person name="Brownlee C."/>
            <person name="Carrano C.J."/>
            <person name="Charrier B."/>
            <person name="Cho G.Y."/>
            <person name="Coelho S.M."/>
            <person name="Collen J."/>
            <person name="Corre E."/>
            <person name="Da Silva C."/>
            <person name="Delage L."/>
            <person name="Delaroque N."/>
            <person name="Dittami S.M."/>
            <person name="Doulbeau S."/>
            <person name="Elias M."/>
            <person name="Farnham G."/>
            <person name="Gachon C.M."/>
            <person name="Gschloessl B."/>
            <person name="Heesch S."/>
            <person name="Jabbari K."/>
            <person name="Jubin C."/>
            <person name="Kawai H."/>
            <person name="Kimura K."/>
            <person name="Kloareg B."/>
            <person name="Kupper F.C."/>
            <person name="Lang D."/>
            <person name="Le Bail A."/>
            <person name="Leblanc C."/>
            <person name="Lerouge P."/>
            <person name="Lohr M."/>
            <person name="Lopez P.J."/>
            <person name="Martens C."/>
            <person name="Maumus F."/>
            <person name="Michel G."/>
            <person name="Miranda-Saavedra D."/>
            <person name="Morales J."/>
            <person name="Moreau H."/>
            <person name="Motomura T."/>
            <person name="Nagasato C."/>
            <person name="Napoli C.A."/>
            <person name="Nelson D.R."/>
            <person name="Nyvall-Collen P."/>
            <person name="Peters A.F."/>
            <person name="Pommier C."/>
            <person name="Potin P."/>
            <person name="Poulain J."/>
            <person name="Quesneville H."/>
            <person name="Read B."/>
            <person name="Rensing S.A."/>
            <person name="Ritter A."/>
            <person name="Rousvoal S."/>
            <person name="Samanta M."/>
            <person name="Samson G."/>
            <person name="Schroeder D.C."/>
            <person name="Segurens B."/>
            <person name="Strittmatter M."/>
            <person name="Tonon T."/>
            <person name="Tregear J.W."/>
            <person name="Valentin K."/>
            <person name="von Dassow P."/>
            <person name="Yamagishi T."/>
            <person name="Van de Peer Y."/>
            <person name="Wincker P."/>
        </authorList>
    </citation>
    <scope>NUCLEOTIDE SEQUENCE [LARGE SCALE GENOMIC DNA]</scope>
    <source>
        <strain evidence="3">Ec32 / CCAP1310/4</strain>
    </source>
</reference>
<name>D7FZ72_ECTSI</name>
<feature type="domain" description="PD-(D/E)XK endonuclease-like" evidence="1">
    <location>
        <begin position="36"/>
        <end position="328"/>
    </location>
</feature>
<dbReference type="GO" id="GO:0004527">
    <property type="term" value="F:exonuclease activity"/>
    <property type="evidence" value="ECO:0007669"/>
    <property type="project" value="UniProtKB-KW"/>
</dbReference>
<dbReference type="EMBL" id="FN648549">
    <property type="protein sequence ID" value="CBJ32689.1"/>
    <property type="molecule type" value="Genomic_DNA"/>
</dbReference>
<dbReference type="AlphaFoldDB" id="D7FZ72"/>
<sequence>MPGALMSTRAAGASKDVAALGSRKDGSRPVEGMVRSISPSAVAAFQQCPQLFYYRYILGLKSPPTRETLKGIAVHEVLSLFFTLEEGSRDIGHLHELFRKVMTGLIAQDKEDPSRGYGKLFETQEEEKKWVVECLDLVANFVRVESDARDDGEGDPEHVELRMTHEFGGGETAAGRHIVEEEGEGGQAGDGVAASNTAWSMNVTGIVDRLDRCPDGTLRVVDYKTGKIPNLKYSEATNQRIMDEKFFQLQIYALLVERVLGEAPGEMRLVYLKGPASVTRKIEPAALPSVEGELRSTWDEIAGSVRRDSFPPRTSRLCDWCSFQDRCPAFDPALEER</sequence>
<dbReference type="Gene3D" id="3.90.320.10">
    <property type="match status" value="1"/>
</dbReference>
<gene>
    <name evidence="2" type="ORF">Esi_0356_0030</name>
</gene>
<dbReference type="EMBL" id="FN649740">
    <property type="protein sequence ID" value="CBJ32689.1"/>
    <property type="molecule type" value="Genomic_DNA"/>
</dbReference>
<keyword evidence="2" id="KW-0269">Exonuclease</keyword>
<keyword evidence="2" id="KW-0378">Hydrolase</keyword>